<comment type="caution">
    <text evidence="3">The sequence shown here is derived from an EMBL/GenBank/DDBJ whole genome shotgun (WGS) entry which is preliminary data.</text>
</comment>
<evidence type="ECO:0000313" key="4">
    <source>
        <dbReference type="Proteomes" id="UP000093000"/>
    </source>
</evidence>
<feature type="transmembrane region" description="Helical" evidence="2">
    <location>
        <begin position="6"/>
        <end position="39"/>
    </location>
</feature>
<protein>
    <submittedName>
        <fullName evidence="3">Uncharacterized protein</fullName>
    </submittedName>
</protein>
<dbReference type="AlphaFoldDB" id="A0A1C7N007"/>
<feature type="region of interest" description="Disordered" evidence="1">
    <location>
        <begin position="58"/>
        <end position="82"/>
    </location>
</feature>
<dbReference type="EMBL" id="LUGH01000867">
    <property type="protein sequence ID" value="OBZ82437.1"/>
    <property type="molecule type" value="Genomic_DNA"/>
</dbReference>
<gene>
    <name evidence="3" type="ORF">A0J61_09513</name>
</gene>
<evidence type="ECO:0000256" key="2">
    <source>
        <dbReference type="SAM" id="Phobius"/>
    </source>
</evidence>
<proteinExistence type="predicted"/>
<sequence length="82" mass="9495">MTELSLIQAWIIILTMALIFLSGLCWCFCCGTCVGRSLLRNTGLMRFTRGANTQWQRLPHKPEDENSWQLMTRVDDEESQTQ</sequence>
<name>A0A1C7N007_9FUNG</name>
<reference evidence="3 4" key="1">
    <citation type="submission" date="2016-03" db="EMBL/GenBank/DDBJ databases">
        <title>Choanephora cucurbitarum.</title>
        <authorList>
            <person name="Min B."/>
            <person name="Park H."/>
            <person name="Park J.-H."/>
            <person name="Shin H.-D."/>
            <person name="Choi I.-G."/>
        </authorList>
    </citation>
    <scope>NUCLEOTIDE SEQUENCE [LARGE SCALE GENOMIC DNA]</scope>
    <source>
        <strain evidence="3 4">KUS-F28377</strain>
    </source>
</reference>
<keyword evidence="2" id="KW-0472">Membrane</keyword>
<dbReference type="OrthoDB" id="2412974at2759"/>
<evidence type="ECO:0000313" key="3">
    <source>
        <dbReference type="EMBL" id="OBZ82437.1"/>
    </source>
</evidence>
<dbReference type="Proteomes" id="UP000093000">
    <property type="component" value="Unassembled WGS sequence"/>
</dbReference>
<keyword evidence="4" id="KW-1185">Reference proteome</keyword>
<organism evidence="3 4">
    <name type="scientific">Choanephora cucurbitarum</name>
    <dbReference type="NCBI Taxonomy" id="101091"/>
    <lineage>
        <taxon>Eukaryota</taxon>
        <taxon>Fungi</taxon>
        <taxon>Fungi incertae sedis</taxon>
        <taxon>Mucoromycota</taxon>
        <taxon>Mucoromycotina</taxon>
        <taxon>Mucoromycetes</taxon>
        <taxon>Mucorales</taxon>
        <taxon>Mucorineae</taxon>
        <taxon>Choanephoraceae</taxon>
        <taxon>Choanephoroideae</taxon>
        <taxon>Choanephora</taxon>
    </lineage>
</organism>
<accession>A0A1C7N007</accession>
<keyword evidence="2" id="KW-1133">Transmembrane helix</keyword>
<keyword evidence="2" id="KW-0812">Transmembrane</keyword>
<evidence type="ECO:0000256" key="1">
    <source>
        <dbReference type="SAM" id="MobiDB-lite"/>
    </source>
</evidence>
<dbReference type="InParanoid" id="A0A1C7N007"/>